<evidence type="ECO:0000256" key="9">
    <source>
        <dbReference type="ARBA" id="ARBA00023163"/>
    </source>
</evidence>
<reference evidence="18" key="2">
    <citation type="submission" date="2025-09" db="UniProtKB">
        <authorList>
            <consortium name="Ensembl"/>
        </authorList>
    </citation>
    <scope>IDENTIFICATION</scope>
</reference>
<comment type="catalytic activity">
    <reaction evidence="1">
        <text>S-ubiquitinyl-[E2 ubiquitin-conjugating enzyme]-L-cysteine + [acceptor protein]-L-lysine = [E2 ubiquitin-conjugating enzyme]-L-cysteine + N(6)-ubiquitinyl-[acceptor protein]-L-lysine.</text>
        <dbReference type="EC" id="2.3.2.27"/>
    </reaction>
</comment>
<organism evidence="18 19">
    <name type="scientific">Anser cygnoides</name>
    <name type="common">Swan goose</name>
    <dbReference type="NCBI Taxonomy" id="8845"/>
    <lineage>
        <taxon>Eukaryota</taxon>
        <taxon>Metazoa</taxon>
        <taxon>Chordata</taxon>
        <taxon>Craniata</taxon>
        <taxon>Vertebrata</taxon>
        <taxon>Euteleostomi</taxon>
        <taxon>Archelosauria</taxon>
        <taxon>Archosauria</taxon>
        <taxon>Dinosauria</taxon>
        <taxon>Saurischia</taxon>
        <taxon>Theropoda</taxon>
        <taxon>Coelurosauria</taxon>
        <taxon>Aves</taxon>
        <taxon>Neognathae</taxon>
        <taxon>Galloanserae</taxon>
        <taxon>Anseriformes</taxon>
        <taxon>Anatidae</taxon>
        <taxon>Anserinae</taxon>
        <taxon>Anser</taxon>
    </lineage>
</organism>
<dbReference type="PROSITE" id="PS50089">
    <property type="entry name" value="ZF_RING_2"/>
    <property type="match status" value="1"/>
</dbReference>
<dbReference type="InterPro" id="IPR013083">
    <property type="entry name" value="Znf_RING/FYVE/PHD"/>
</dbReference>
<evidence type="ECO:0000256" key="13">
    <source>
        <dbReference type="ARBA" id="ARBA00079040"/>
    </source>
</evidence>
<dbReference type="GO" id="GO:0008270">
    <property type="term" value="F:zinc ion binding"/>
    <property type="evidence" value="ECO:0007669"/>
    <property type="project" value="UniProtKB-KW"/>
</dbReference>
<feature type="domain" description="RING-type" evidence="17">
    <location>
        <begin position="17"/>
        <end position="56"/>
    </location>
</feature>
<dbReference type="GO" id="GO:0061630">
    <property type="term" value="F:ubiquitin protein ligase activity"/>
    <property type="evidence" value="ECO:0007669"/>
    <property type="project" value="UniProtKB-EC"/>
</dbReference>
<evidence type="ECO:0000256" key="7">
    <source>
        <dbReference type="ARBA" id="ARBA00022833"/>
    </source>
</evidence>
<dbReference type="Pfam" id="PF13923">
    <property type="entry name" value="zf-C3HC4_2"/>
    <property type="match status" value="1"/>
</dbReference>
<evidence type="ECO:0000256" key="3">
    <source>
        <dbReference type="ARBA" id="ARBA00022679"/>
    </source>
</evidence>
<evidence type="ECO:0000313" key="18">
    <source>
        <dbReference type="Ensembl" id="ENSACDP00005013301.1"/>
    </source>
</evidence>
<keyword evidence="8" id="KW-0805">Transcription regulation</keyword>
<evidence type="ECO:0000256" key="4">
    <source>
        <dbReference type="ARBA" id="ARBA00022723"/>
    </source>
</evidence>
<keyword evidence="3" id="KW-0808">Transferase</keyword>
<evidence type="ECO:0000256" key="16">
    <source>
        <dbReference type="PROSITE-ProRule" id="PRU00175"/>
    </source>
</evidence>
<dbReference type="GO" id="GO:0032391">
    <property type="term" value="C:photoreceptor connecting cilium"/>
    <property type="evidence" value="ECO:0007669"/>
    <property type="project" value="UniProtKB-ARBA"/>
</dbReference>
<keyword evidence="5 16" id="KW-0863">Zinc-finger</keyword>
<evidence type="ECO:0000256" key="15">
    <source>
        <dbReference type="ARBA" id="ARBA00082108"/>
    </source>
</evidence>
<evidence type="ECO:0000256" key="6">
    <source>
        <dbReference type="ARBA" id="ARBA00022786"/>
    </source>
</evidence>
<evidence type="ECO:0000256" key="2">
    <source>
        <dbReference type="ARBA" id="ARBA00012483"/>
    </source>
</evidence>
<dbReference type="GO" id="GO:0000209">
    <property type="term" value="P:protein polyubiquitination"/>
    <property type="evidence" value="ECO:0007669"/>
    <property type="project" value="TreeGrafter"/>
</dbReference>
<dbReference type="PROSITE" id="PS00518">
    <property type="entry name" value="ZF_RING_1"/>
    <property type="match status" value="1"/>
</dbReference>
<accession>A0A8B9E0P8</accession>
<evidence type="ECO:0000256" key="14">
    <source>
        <dbReference type="ARBA" id="ARBA00079184"/>
    </source>
</evidence>
<dbReference type="Gene3D" id="3.30.40.10">
    <property type="entry name" value="Zinc/RING finger domain, C3HC4 (zinc finger)"/>
    <property type="match status" value="1"/>
</dbReference>
<evidence type="ECO:0000256" key="8">
    <source>
        <dbReference type="ARBA" id="ARBA00023015"/>
    </source>
</evidence>
<dbReference type="InterPro" id="IPR017907">
    <property type="entry name" value="Znf_RING_CS"/>
</dbReference>
<evidence type="ECO:0000256" key="12">
    <source>
        <dbReference type="ARBA" id="ARBA00076940"/>
    </source>
</evidence>
<dbReference type="EC" id="2.3.2.27" evidence="2"/>
<dbReference type="SMART" id="SM00184">
    <property type="entry name" value="RING"/>
    <property type="match status" value="1"/>
</dbReference>
<sequence length="89" mass="10055">MDLEMSDSMATALDTRCPICLDSWVNPSYVVPCLHRFCFACIQRWAETKPECPLCKRRVSSIVHSVTADNSSLQFPLNINKLCFTGMLP</sequence>
<dbReference type="PANTHER" id="PTHR46077:SF1">
    <property type="entry name" value="TOP1 BINDING ARGININE_SERINE RICH PROTEIN, E3 UBIQUITIN LIGASE"/>
    <property type="match status" value="1"/>
</dbReference>
<dbReference type="GO" id="GO:0006513">
    <property type="term" value="P:protein monoubiquitination"/>
    <property type="evidence" value="ECO:0007669"/>
    <property type="project" value="TreeGrafter"/>
</dbReference>
<protein>
    <recommendedName>
        <fullName evidence="10">E3 ubiquitin-protein ligase Topors</fullName>
        <ecNumber evidence="2">2.3.2.27</ecNumber>
    </recommendedName>
    <alternativeName>
        <fullName evidence="11">RING-type E3 ubiquitin transferase Topors</fullName>
    </alternativeName>
    <alternativeName>
        <fullName evidence="13">SUMO1-protein E3 ligase Topors</fullName>
    </alternativeName>
    <alternativeName>
        <fullName evidence="12">Topoisomerase I-binding RING finger protein</fullName>
    </alternativeName>
    <alternativeName>
        <fullName evidence="14">Topoisomerase I-binding arginine/serine-rich protein</fullName>
    </alternativeName>
    <alternativeName>
        <fullName evidence="15">Tumor suppressor p53-binding protein 3</fullName>
    </alternativeName>
</protein>
<keyword evidence="9" id="KW-0804">Transcription</keyword>
<evidence type="ECO:0000256" key="10">
    <source>
        <dbReference type="ARBA" id="ARBA00071236"/>
    </source>
</evidence>
<evidence type="ECO:0000259" key="17">
    <source>
        <dbReference type="PROSITE" id="PS50089"/>
    </source>
</evidence>
<evidence type="ECO:0000256" key="1">
    <source>
        <dbReference type="ARBA" id="ARBA00000900"/>
    </source>
</evidence>
<evidence type="ECO:0000256" key="5">
    <source>
        <dbReference type="ARBA" id="ARBA00022771"/>
    </source>
</evidence>
<dbReference type="FunFam" id="3.30.40.10:FF:000136">
    <property type="entry name" value="E3 ubiquitin-protein ligase Topors"/>
    <property type="match status" value="1"/>
</dbReference>
<dbReference type="Ensembl" id="ENSACDT00005016041.1">
    <property type="protein sequence ID" value="ENSACDP00005013301.1"/>
    <property type="gene ID" value="ENSACDG00005009790.1"/>
</dbReference>
<reference evidence="18" key="1">
    <citation type="submission" date="2025-08" db="UniProtKB">
        <authorList>
            <consortium name="Ensembl"/>
        </authorList>
    </citation>
    <scope>IDENTIFICATION</scope>
</reference>
<keyword evidence="19" id="KW-1185">Reference proteome</keyword>
<name>A0A8B9E0P8_ANSCY</name>
<dbReference type="Proteomes" id="UP000694521">
    <property type="component" value="Unplaced"/>
</dbReference>
<dbReference type="PANTHER" id="PTHR46077">
    <property type="entry name" value="E3 UBIQUITIN-PROTEIN LIGASE TOPORS"/>
    <property type="match status" value="1"/>
</dbReference>
<proteinExistence type="predicted"/>
<dbReference type="InterPro" id="IPR001841">
    <property type="entry name" value="Znf_RING"/>
</dbReference>
<dbReference type="SUPFAM" id="SSF57850">
    <property type="entry name" value="RING/U-box"/>
    <property type="match status" value="1"/>
</dbReference>
<dbReference type="AlphaFoldDB" id="A0A8B9E0P8"/>
<dbReference type="GO" id="GO:0008630">
    <property type="term" value="P:intrinsic apoptotic signaling pathway in response to DNA damage"/>
    <property type="evidence" value="ECO:0007669"/>
    <property type="project" value="UniProtKB-ARBA"/>
</dbReference>
<evidence type="ECO:0000313" key="19">
    <source>
        <dbReference type="Proteomes" id="UP000694521"/>
    </source>
</evidence>
<keyword evidence="6" id="KW-0833">Ubl conjugation pathway</keyword>
<keyword evidence="4" id="KW-0479">Metal-binding</keyword>
<evidence type="ECO:0000256" key="11">
    <source>
        <dbReference type="ARBA" id="ARBA00076856"/>
    </source>
</evidence>
<keyword evidence="7" id="KW-0862">Zinc</keyword>